<dbReference type="InterPro" id="IPR034160">
    <property type="entry name" value="TOPRIM_GyrB"/>
</dbReference>
<dbReference type="GO" id="GO:0034335">
    <property type="term" value="F:DNA negative supercoiling activity"/>
    <property type="evidence" value="ECO:0007669"/>
    <property type="project" value="UniProtKB-ARBA"/>
</dbReference>
<evidence type="ECO:0000256" key="5">
    <source>
        <dbReference type="ARBA" id="ARBA00022840"/>
    </source>
</evidence>
<dbReference type="InterPro" id="IPR011557">
    <property type="entry name" value="GyrB"/>
</dbReference>
<dbReference type="PANTHER" id="PTHR45866:SF1">
    <property type="entry name" value="DNA GYRASE SUBUNIT B, MITOCHONDRIAL"/>
    <property type="match status" value="1"/>
</dbReference>
<dbReference type="GO" id="GO:0046872">
    <property type="term" value="F:metal ion binding"/>
    <property type="evidence" value="ECO:0007669"/>
    <property type="project" value="UniProtKB-KW"/>
</dbReference>
<comment type="cofactor">
    <cofactor evidence="11">
        <name>Mg(2+)</name>
        <dbReference type="ChEBI" id="CHEBI:18420"/>
    </cofactor>
    <cofactor evidence="11">
        <name>Mn(2+)</name>
        <dbReference type="ChEBI" id="CHEBI:29035"/>
    </cofactor>
    <cofactor evidence="11">
        <name>Ca(2+)</name>
        <dbReference type="ChEBI" id="CHEBI:29108"/>
    </cofactor>
    <text evidence="11">Binds two Mg(2+) per subunit. The magnesium ions form salt bridges with both the protein and the DNA. Can also accept other divalent metal cations, such as Mn(2+) or Ca(2+).</text>
</comment>
<comment type="subunit">
    <text evidence="11">Heterotetramer, composed of two GyrA and two GyrB chains. In the heterotetramer, GyrA contains the active site tyrosine that forms a transient covalent intermediate with DNA, while GyrB binds cofactors and catalyzes ATP hydrolysis.</text>
</comment>
<keyword evidence="6 11" id="KW-0460">Magnesium</keyword>
<evidence type="ECO:0000256" key="2">
    <source>
        <dbReference type="ARBA" id="ARBA00010708"/>
    </source>
</evidence>
<evidence type="ECO:0000256" key="8">
    <source>
        <dbReference type="ARBA" id="ARBA00023125"/>
    </source>
</evidence>
<dbReference type="InterPro" id="IPR013506">
    <property type="entry name" value="Topo_IIA_bsu_dom2"/>
</dbReference>
<dbReference type="NCBIfam" id="NF011501">
    <property type="entry name" value="PRK14939.1"/>
    <property type="match status" value="1"/>
</dbReference>
<dbReference type="PANTHER" id="PTHR45866">
    <property type="entry name" value="DNA GYRASE/TOPOISOMERASE SUBUNIT B"/>
    <property type="match status" value="1"/>
</dbReference>
<dbReference type="Gene3D" id="3.30.565.10">
    <property type="entry name" value="Histidine kinase-like ATPase, C-terminal domain"/>
    <property type="match status" value="1"/>
</dbReference>
<keyword evidence="11" id="KW-0963">Cytoplasm</keyword>
<comment type="caution">
    <text evidence="13">The sequence shown here is derived from an EMBL/GenBank/DDBJ whole genome shotgun (WGS) entry which is preliminary data.</text>
</comment>
<dbReference type="FunFam" id="3.30.565.10:FF:000002">
    <property type="entry name" value="DNA gyrase subunit B"/>
    <property type="match status" value="1"/>
</dbReference>
<dbReference type="Pfam" id="PF00986">
    <property type="entry name" value="DNA_gyraseB_C"/>
    <property type="match status" value="1"/>
</dbReference>
<dbReference type="InterPro" id="IPR013759">
    <property type="entry name" value="Topo_IIA_B_C"/>
</dbReference>
<proteinExistence type="inferred from homology"/>
<sequence length="650" mass="72308">MVEDIKQSNDKAQEYDASQIQVLEGLEAVRMRPGMYIGSTSKEGLHHLVWEIVDNSIDEALAGFASHIEVYIEEDNSITVVDDGRGIPVDIQAKTGRPAVETVFTVLHAGGKFGGGGYKVSGGLHGVGSSVVNALSSQLDVRVFKNGSIHYQEFKRGIVYDDLKIIGETDLTGTTVHFTPDPEIFTETVEFDFEKLAKRVQELAFLNRGLRISIADKRNGIEQVKDYHYEGGIASYVEFLNEKKDVIIEHPIFTDGEMDGIAVEVAMQYTTGYHENVMSFANNIHTHEGGTHEQGFRTALTRVINDYAKKNKILKENEDNLTGEDVREGLTAVISVKHPNPQFEGQTKTKLGNSEVVKITNRLFSDALQRFLLENPQVARKIVDKGILASKARIAAKRAREVTRKKSGLEISNLPGKLADCSSNNASQNELFIVEGDSAGGSAKSGRNREFQAILPIRGKILNVEKATMDKILANEEIRSLFTAMGTGFGAEFDVAKARYHKLVIMTDADVDGAHIRTLLLTLIYRFMRPVLEAGFVYIAQPPIYGVKVGSEIKEYIQPGTNQEELLKASLEKYSVGRSRPTVQRYKGLGEMDDHQLWETTMDPEHRLMARVTVDDAAEADKVFDMLMGDRVEPRREFIEENAVYSTLDI</sequence>
<feature type="binding site" evidence="11">
    <location>
        <position position="508"/>
    </location>
    <ligand>
        <name>Mg(2+)</name>
        <dbReference type="ChEBI" id="CHEBI:18420"/>
        <label>1</label>
        <note>catalytic</note>
    </ligand>
</feature>
<dbReference type="Proteomes" id="UP000003732">
    <property type="component" value="Unassembled WGS sequence"/>
</dbReference>
<dbReference type="GeneID" id="61419913"/>
<feature type="site" description="Interaction with DNA" evidence="11">
    <location>
        <position position="463"/>
    </location>
</feature>
<dbReference type="FunFam" id="3.40.50.670:FF:000002">
    <property type="entry name" value="DNA gyrase subunit B"/>
    <property type="match status" value="1"/>
</dbReference>
<dbReference type="InterPro" id="IPR003594">
    <property type="entry name" value="HATPase_dom"/>
</dbReference>
<comment type="miscellaneous">
    <text evidence="11">Few gyrases are as efficient as E.coli at forming negative supercoils. Not all organisms have 2 type II topoisomerases; in organisms with a single type II topoisomerase this enzyme also has to decatenate newly replicated chromosomes.</text>
</comment>
<dbReference type="GO" id="GO:0003677">
    <property type="term" value="F:DNA binding"/>
    <property type="evidence" value="ECO:0007669"/>
    <property type="project" value="UniProtKB-KW"/>
</dbReference>
<accession>F1YY06</accession>
<evidence type="ECO:0000256" key="10">
    <source>
        <dbReference type="ARBA" id="ARBA00063644"/>
    </source>
</evidence>
<keyword evidence="8" id="KW-0238">DNA-binding</keyword>
<dbReference type="InterPro" id="IPR020568">
    <property type="entry name" value="Ribosomal_Su5_D2-typ_SF"/>
</dbReference>
<dbReference type="HOGENOM" id="CLU_006146_4_1_9"/>
<feature type="binding site" evidence="11">
    <location>
        <position position="435"/>
    </location>
    <ligand>
        <name>Mg(2+)</name>
        <dbReference type="ChEBI" id="CHEBI:18420"/>
        <label>1</label>
        <note>catalytic</note>
    </ligand>
</feature>
<dbReference type="InterPro" id="IPR002288">
    <property type="entry name" value="DNA_gyrase_B_C"/>
</dbReference>
<evidence type="ECO:0000256" key="6">
    <source>
        <dbReference type="ARBA" id="ARBA00022842"/>
    </source>
</evidence>
<dbReference type="EMBL" id="AEUT02000001">
    <property type="protein sequence ID" value="EGE54001.1"/>
    <property type="molecule type" value="Genomic_DNA"/>
</dbReference>
<reference evidence="13 14" key="1">
    <citation type="submission" date="2011-02" db="EMBL/GenBank/DDBJ databases">
        <authorList>
            <person name="Stanhope M.J."/>
            <person name="Durkin A.S."/>
            <person name="Hostetler J."/>
            <person name="Kim M."/>
            <person name="Radune D."/>
            <person name="Singh I."/>
            <person name="Town C.D."/>
        </authorList>
    </citation>
    <scope>NUCLEOTIDE SEQUENCE [LARGE SCALE GENOMIC DNA]</scope>
    <source>
        <strain evidence="13 14">NCFD 2020</strain>
    </source>
</reference>
<evidence type="ECO:0000256" key="1">
    <source>
        <dbReference type="ARBA" id="ARBA00000185"/>
    </source>
</evidence>
<dbReference type="InterPro" id="IPR013760">
    <property type="entry name" value="Topo_IIA-like_dom_sf"/>
</dbReference>
<dbReference type="PRINTS" id="PR00418">
    <property type="entry name" value="TPI2FAMILY"/>
</dbReference>
<evidence type="ECO:0000256" key="7">
    <source>
        <dbReference type="ARBA" id="ARBA00023029"/>
    </source>
</evidence>
<dbReference type="CDD" id="cd03366">
    <property type="entry name" value="TOPRIM_TopoIIA_GyrB"/>
    <property type="match status" value="1"/>
</dbReference>
<dbReference type="InterPro" id="IPR000565">
    <property type="entry name" value="Topo_IIA_B"/>
</dbReference>
<comment type="similarity">
    <text evidence="2 11">Belongs to the type II topoisomerase GyrB family.</text>
</comment>
<dbReference type="PROSITE" id="PS50880">
    <property type="entry name" value="TOPRIM"/>
    <property type="match status" value="1"/>
</dbReference>
<dbReference type="SUPFAM" id="SSF55874">
    <property type="entry name" value="ATPase domain of HSP90 chaperone/DNA topoisomerase II/histidine kinase"/>
    <property type="match status" value="1"/>
</dbReference>
<dbReference type="Pfam" id="PF02518">
    <property type="entry name" value="HATPase_c"/>
    <property type="match status" value="1"/>
</dbReference>
<dbReference type="SUPFAM" id="SSF56719">
    <property type="entry name" value="Type II DNA topoisomerase"/>
    <property type="match status" value="1"/>
</dbReference>
<dbReference type="Pfam" id="PF01751">
    <property type="entry name" value="Toprim"/>
    <property type="match status" value="1"/>
</dbReference>
<dbReference type="Gene3D" id="3.30.230.10">
    <property type="match status" value="1"/>
</dbReference>
<dbReference type="InterPro" id="IPR001241">
    <property type="entry name" value="Topo_IIA"/>
</dbReference>
<evidence type="ECO:0000256" key="9">
    <source>
        <dbReference type="ARBA" id="ARBA00023235"/>
    </source>
</evidence>
<keyword evidence="9 11" id="KW-0413">Isomerase</keyword>
<evidence type="ECO:0000259" key="12">
    <source>
        <dbReference type="PROSITE" id="PS50880"/>
    </source>
</evidence>
<dbReference type="GO" id="GO:0005694">
    <property type="term" value="C:chromosome"/>
    <property type="evidence" value="ECO:0007669"/>
    <property type="project" value="InterPro"/>
</dbReference>
<evidence type="ECO:0000313" key="14">
    <source>
        <dbReference type="Proteomes" id="UP000003732"/>
    </source>
</evidence>
<feature type="binding site" evidence="11">
    <location>
        <position position="508"/>
    </location>
    <ligand>
        <name>Mg(2+)</name>
        <dbReference type="ChEBI" id="CHEBI:18420"/>
        <label>2</label>
    </ligand>
</feature>
<protein>
    <recommendedName>
        <fullName evidence="11">DNA gyrase subunit B</fullName>
        <ecNumber evidence="11">5.6.2.2</ecNumber>
    </recommendedName>
</protein>
<dbReference type="InterPro" id="IPR006171">
    <property type="entry name" value="TOPRIM_dom"/>
</dbReference>
<keyword evidence="4 11" id="KW-0547">Nucleotide-binding</keyword>
<dbReference type="InterPro" id="IPR014721">
    <property type="entry name" value="Ribsml_uS5_D2-typ_fold_subgr"/>
</dbReference>
<dbReference type="RefSeq" id="WP_003104170.1">
    <property type="nucleotide sequence ID" value="NZ_AEUT02000001.1"/>
</dbReference>
<evidence type="ECO:0000256" key="4">
    <source>
        <dbReference type="ARBA" id="ARBA00022741"/>
    </source>
</evidence>
<comment type="catalytic activity">
    <reaction evidence="1 11">
        <text>ATP-dependent breakage, passage and rejoining of double-stranded DNA.</text>
        <dbReference type="EC" id="5.6.2.2"/>
    </reaction>
</comment>
<dbReference type="GO" id="GO:0006265">
    <property type="term" value="P:DNA topological change"/>
    <property type="evidence" value="ECO:0007669"/>
    <property type="project" value="UniProtKB-UniRule"/>
</dbReference>
<dbReference type="SMART" id="SM00433">
    <property type="entry name" value="TOP2c"/>
    <property type="match status" value="1"/>
</dbReference>
<dbReference type="PROSITE" id="PS00177">
    <property type="entry name" value="TOPOISOMERASE_II"/>
    <property type="match status" value="1"/>
</dbReference>
<evidence type="ECO:0000313" key="13">
    <source>
        <dbReference type="EMBL" id="EGE54001.1"/>
    </source>
</evidence>
<dbReference type="CDD" id="cd16928">
    <property type="entry name" value="HATPase_GyrB-like"/>
    <property type="match status" value="1"/>
</dbReference>
<name>F1YY06_9STRE</name>
<dbReference type="NCBIfam" id="TIGR01059">
    <property type="entry name" value="gyrB"/>
    <property type="match status" value="1"/>
</dbReference>
<dbReference type="InterPro" id="IPR036890">
    <property type="entry name" value="HATPase_C_sf"/>
</dbReference>
<evidence type="ECO:0000256" key="11">
    <source>
        <dbReference type="HAMAP-Rule" id="MF_01898"/>
    </source>
</evidence>
<dbReference type="InterPro" id="IPR018522">
    <property type="entry name" value="TopoIIA_CS"/>
</dbReference>
<dbReference type="CDD" id="cd00822">
    <property type="entry name" value="TopoII_Trans_DNA_gyrase"/>
    <property type="match status" value="1"/>
</dbReference>
<dbReference type="SMART" id="SM00387">
    <property type="entry name" value="HATPase_c"/>
    <property type="match status" value="1"/>
</dbReference>
<dbReference type="Gene3D" id="3.40.50.670">
    <property type="match status" value="1"/>
</dbReference>
<dbReference type="NCBIfam" id="NF004189">
    <property type="entry name" value="PRK05644.1"/>
    <property type="match status" value="1"/>
</dbReference>
<dbReference type="FunFam" id="3.30.230.10:FF:000005">
    <property type="entry name" value="DNA gyrase subunit B"/>
    <property type="match status" value="1"/>
</dbReference>
<keyword evidence="5 11" id="KW-0067">ATP-binding</keyword>
<dbReference type="EC" id="5.6.2.2" evidence="11"/>
<organism evidence="13 14">
    <name type="scientific">Streptococcus parauberis NCFD 2020</name>
    <dbReference type="NCBI Taxonomy" id="873447"/>
    <lineage>
        <taxon>Bacteria</taxon>
        <taxon>Bacillati</taxon>
        <taxon>Bacillota</taxon>
        <taxon>Bacilli</taxon>
        <taxon>Lactobacillales</taxon>
        <taxon>Streptococcaceae</taxon>
        <taxon>Streptococcus</taxon>
    </lineage>
</organism>
<dbReference type="GO" id="GO:0006261">
    <property type="term" value="P:DNA-templated DNA replication"/>
    <property type="evidence" value="ECO:0007669"/>
    <property type="project" value="UniProtKB-UniRule"/>
</dbReference>
<keyword evidence="7 11" id="KW-0799">Topoisomerase</keyword>
<dbReference type="eggNOG" id="COG0187">
    <property type="taxonomic scope" value="Bacteria"/>
</dbReference>
<dbReference type="GO" id="GO:0005737">
    <property type="term" value="C:cytoplasm"/>
    <property type="evidence" value="ECO:0007669"/>
    <property type="project" value="UniProtKB-SubCell"/>
</dbReference>
<dbReference type="PRINTS" id="PR01159">
    <property type="entry name" value="DNAGYRASEB"/>
</dbReference>
<dbReference type="SUPFAM" id="SSF54211">
    <property type="entry name" value="Ribosomal protein S5 domain 2-like"/>
    <property type="match status" value="1"/>
</dbReference>
<feature type="site" description="Interaction with DNA" evidence="11">
    <location>
        <position position="460"/>
    </location>
</feature>
<gene>
    <name evidence="11 13" type="primary">gyrB</name>
    <name evidence="13" type="ORF">SPB_0204</name>
</gene>
<feature type="binding site" evidence="11">
    <location>
        <position position="510"/>
    </location>
    <ligand>
        <name>Mg(2+)</name>
        <dbReference type="ChEBI" id="CHEBI:18420"/>
        <label>2</label>
    </ligand>
</feature>
<comment type="function">
    <text evidence="11">A type II topoisomerase that negatively supercoils closed circular double-stranded (ds) DNA in an ATP-dependent manner to modulate DNA topology and maintain chromosomes in an underwound state. Negative supercoiling favors strand separation, and DNA replication, transcription, recombination and repair, all of which involve strand separation. Also able to catalyze the interconversion of other topological isomers of dsDNA rings, including catenanes and knotted rings. Type II topoisomerases break and join 2 DNA strands simultaneously in an ATP-dependent manner.</text>
</comment>
<keyword evidence="3 11" id="KW-0479">Metal-binding</keyword>
<evidence type="ECO:0000256" key="3">
    <source>
        <dbReference type="ARBA" id="ARBA00022723"/>
    </source>
</evidence>
<dbReference type="Pfam" id="PF00204">
    <property type="entry name" value="DNA_gyraseB"/>
    <property type="match status" value="1"/>
</dbReference>
<dbReference type="GO" id="GO:0005524">
    <property type="term" value="F:ATP binding"/>
    <property type="evidence" value="ECO:0007669"/>
    <property type="project" value="UniProtKB-UniRule"/>
</dbReference>
<feature type="domain" description="Toprim" evidence="12">
    <location>
        <begin position="429"/>
        <end position="543"/>
    </location>
</feature>
<comment type="subcellular location">
    <subcellularLocation>
        <location evidence="11">Cytoplasm</location>
    </subcellularLocation>
</comment>
<dbReference type="HAMAP" id="MF_01898">
    <property type="entry name" value="GyrB"/>
    <property type="match status" value="1"/>
</dbReference>
<dbReference type="AlphaFoldDB" id="F1YY06"/>
<comment type="subunit">
    <text evidence="10">Heterotetramer composed of ParC and ParE.</text>
</comment>